<gene>
    <name evidence="4" type="ORF">BECKTC1821E_GA0114239_100966</name>
</gene>
<dbReference type="Gene3D" id="3.30.565.10">
    <property type="entry name" value="Histidine kinase-like ATPase, C-terminal domain"/>
    <property type="match status" value="1"/>
</dbReference>
<reference evidence="4" key="1">
    <citation type="submission" date="2019-02" db="EMBL/GenBank/DDBJ databases">
        <authorList>
            <person name="Gruber-Vodicka R. H."/>
            <person name="Seah K. B. B."/>
        </authorList>
    </citation>
    <scope>NUCLEOTIDE SEQUENCE</scope>
    <source>
        <strain evidence="4">BECK_BZ125</strain>
    </source>
</reference>
<comment type="catalytic activity">
    <reaction evidence="1">
        <text>ATP + protein L-histidine = ADP + protein N-phospho-L-histidine.</text>
        <dbReference type="EC" id="2.7.13.3"/>
    </reaction>
</comment>
<evidence type="ECO:0000256" key="1">
    <source>
        <dbReference type="ARBA" id="ARBA00000085"/>
    </source>
</evidence>
<protein>
    <recommendedName>
        <fullName evidence="2">histidine kinase</fullName>
        <ecNumber evidence="2">2.7.13.3</ecNumber>
    </recommendedName>
</protein>
<sequence>MIPQSKTLFQTASELAHAMTGVPVVIWIEDFQTGEVRVRGRAGLADGPLMVDAIADREETGVIAQVMKSGEEKTAPEVRRDPLFHGVDLSRSPDIFAMLALPVLSRGGKAIGVIGFLAETADRLARLDREALDQVTEMVAGQAESSRRIFYLADATRRLIQSRNLNDVAGILAQTAKELTGAHSSVVWLWNERIGQFTHASHAAGMAWSIKPREDGLTHRILQEGDSIKIDNAVQDGRVRPELLKRGVRSQVGAPIQRGEKRIGVLFVNSNKVAHFTANDVYLLETLAGQFSAGFGWGQRLMGPMDEVEEAISRLFDLDKSLDKLCKDIKAEFGFDYVAVQLIHPIARTIETVFGLGQKMDWVGVKHPMNVDKDLRDIQVDVARSHPRRIEVLRGWDPRFDHWIYDRFGHKDYVRVWTPMLLVRNESSEIEENWWRRARWQEDIDESLPDGGWRFTLKLEGIEDSPPRSYLIGTVDAGYADPQRRITPDDARKLADLVSRGALEVRKAQLPGVLETIAEGARRILDAHAASLHFSYNEDRELFAYEITAGKGRLRFYHHNKPGHFGLWRQAIAEERPRFVPDESRQETDRDLEFFAPNLYGQGIRAIAAFPFVVDDNQSVLYVYFETPHRFTEDELRWAESFVRRAERAVRDAISVLRSRDQNRLLSNLHEIARSLITDPESPDLPRDIAGYVASILGADIVTIYEYFEIEDRFTGPARVGRLLDAEKVLVLPERKDAIQFRVLGESEPVYAEMVEKEAIFRGTPGDFIDREKILSAIACPLEMHGETVGVMFINYRARRQFTEDDRTMLVPTLAASAAMAIQVARSYHRVQQELDRRTRETNALYKVDKATAGGTANLQQALDVILREAVNITKAQVGYFLRYDRWQDRLDLVSEKGLPKEQRRTSQTLDTGIIGLAASTRRPQFAPDVSAPGWKGIYNLIVPETRAEIAVPLLDENDLWGVLNVESPKLEAFTREDLAALERFARQAMITVREMAIHSKRGRQIGPLHFLSIIASRIQDPRYDLDTVLRLLLTGVTSDQGLSFSRAMLFLIDGGGDRIRGKMAIGQKGQKEADEIWRRFIVERDEAIERGKNIPEWVLDKAEKFGEEENYPLTQAVRQISLMVVERMEGALTQCVKKRKSVGVRDNQLDSFRNLLKQKGAFPDNDGTFACVPLIGRESPLGAIVVDYQFLQRKWTIDDTALSGLDAYAKVMAMAIENTRLRETMEKQREATWRYFARQTAHSIGNRISQIEGPIFQLQDACEHQDNENRPYLQRLEAGVEEAKALLARFRDVIQPSEPQLERMDLGELLTSVEKQNRDRLQMEGVKISIQIPEQSVALMGDEHLLSDVFAELIKNAREAMVSESIEDRSITIRVDYPEGSESRAHIDVVNPGQGVPNELKQRIFEPFHHGHGKGESRGLGLAIIRESIEAHGGTIEETGEPGRNACFSIRLPVISH</sequence>
<dbReference type="InterPro" id="IPR004358">
    <property type="entry name" value="Sig_transdc_His_kin-like_C"/>
</dbReference>
<dbReference type="GO" id="GO:0000155">
    <property type="term" value="F:phosphorelay sensor kinase activity"/>
    <property type="evidence" value="ECO:0007669"/>
    <property type="project" value="TreeGrafter"/>
</dbReference>
<accession>A0A450YHX6</accession>
<feature type="domain" description="Histidine kinase" evidence="3">
    <location>
        <begin position="1240"/>
        <end position="1457"/>
    </location>
</feature>
<name>A0A450YHX6_9GAMM</name>
<evidence type="ECO:0000256" key="2">
    <source>
        <dbReference type="ARBA" id="ARBA00012438"/>
    </source>
</evidence>
<dbReference type="InterPro" id="IPR052023">
    <property type="entry name" value="Histidine_kinase_KdpD"/>
</dbReference>
<evidence type="ECO:0000313" key="4">
    <source>
        <dbReference type="EMBL" id="VFK41109.1"/>
    </source>
</evidence>
<dbReference type="Pfam" id="PF01590">
    <property type="entry name" value="GAF"/>
    <property type="match status" value="2"/>
</dbReference>
<organism evidence="4">
    <name type="scientific">Candidatus Kentrum sp. TC</name>
    <dbReference type="NCBI Taxonomy" id="2126339"/>
    <lineage>
        <taxon>Bacteria</taxon>
        <taxon>Pseudomonadati</taxon>
        <taxon>Pseudomonadota</taxon>
        <taxon>Gammaproteobacteria</taxon>
        <taxon>Candidatus Kentrum</taxon>
    </lineage>
</organism>
<dbReference type="PRINTS" id="PR00344">
    <property type="entry name" value="BCTRLSENSOR"/>
</dbReference>
<dbReference type="SUPFAM" id="SSF55874">
    <property type="entry name" value="ATPase domain of HSP90 chaperone/DNA topoisomerase II/histidine kinase"/>
    <property type="match status" value="1"/>
</dbReference>
<dbReference type="GO" id="GO:0005886">
    <property type="term" value="C:plasma membrane"/>
    <property type="evidence" value="ECO:0007669"/>
    <property type="project" value="TreeGrafter"/>
</dbReference>
<dbReference type="PANTHER" id="PTHR45569">
    <property type="entry name" value="SENSOR PROTEIN KDPD"/>
    <property type="match status" value="1"/>
</dbReference>
<dbReference type="InterPro" id="IPR036890">
    <property type="entry name" value="HATPase_C_sf"/>
</dbReference>
<dbReference type="CDD" id="cd00075">
    <property type="entry name" value="HATPase"/>
    <property type="match status" value="1"/>
</dbReference>
<dbReference type="Pfam" id="PF13185">
    <property type="entry name" value="GAF_2"/>
    <property type="match status" value="3"/>
</dbReference>
<dbReference type="SMART" id="SM00065">
    <property type="entry name" value="GAF"/>
    <property type="match status" value="6"/>
</dbReference>
<proteinExistence type="predicted"/>
<dbReference type="EC" id="2.7.13.3" evidence="2"/>
<dbReference type="SUPFAM" id="SSF55781">
    <property type="entry name" value="GAF domain-like"/>
    <property type="match status" value="6"/>
</dbReference>
<dbReference type="Pfam" id="PF02518">
    <property type="entry name" value="HATPase_c"/>
    <property type="match status" value="1"/>
</dbReference>
<dbReference type="SMART" id="SM00387">
    <property type="entry name" value="HATPase_c"/>
    <property type="match status" value="1"/>
</dbReference>
<dbReference type="EMBL" id="CAADFT010000009">
    <property type="protein sequence ID" value="VFK41109.1"/>
    <property type="molecule type" value="Genomic_DNA"/>
</dbReference>
<dbReference type="InterPro" id="IPR029016">
    <property type="entry name" value="GAF-like_dom_sf"/>
</dbReference>
<dbReference type="InterPro" id="IPR003594">
    <property type="entry name" value="HATPase_dom"/>
</dbReference>
<dbReference type="PROSITE" id="PS50109">
    <property type="entry name" value="HIS_KIN"/>
    <property type="match status" value="1"/>
</dbReference>
<dbReference type="InterPro" id="IPR003018">
    <property type="entry name" value="GAF"/>
</dbReference>
<evidence type="ECO:0000259" key="3">
    <source>
        <dbReference type="PROSITE" id="PS50109"/>
    </source>
</evidence>
<dbReference type="Gene3D" id="3.30.450.40">
    <property type="match status" value="6"/>
</dbReference>
<dbReference type="InterPro" id="IPR005467">
    <property type="entry name" value="His_kinase_dom"/>
</dbReference>
<dbReference type="PANTHER" id="PTHR45569:SF1">
    <property type="entry name" value="SENSOR PROTEIN KDPD"/>
    <property type="match status" value="1"/>
</dbReference>